<reference evidence="3" key="1">
    <citation type="journal article" date="2024" name="IScience">
        <title>Strigolactones Initiate the Formation of Haustorium-like Structures in Castilleja.</title>
        <authorList>
            <person name="Buerger M."/>
            <person name="Peterson D."/>
            <person name="Chory J."/>
        </authorList>
    </citation>
    <scope>NUCLEOTIDE SEQUENCE [LARGE SCALE GENOMIC DNA]</scope>
</reference>
<evidence type="ECO:0000313" key="3">
    <source>
        <dbReference type="Proteomes" id="UP001632038"/>
    </source>
</evidence>
<evidence type="ECO:0000313" key="2">
    <source>
        <dbReference type="EMBL" id="KAL3619542.1"/>
    </source>
</evidence>
<comment type="caution">
    <text evidence="2">The sequence shown here is derived from an EMBL/GenBank/DDBJ whole genome shotgun (WGS) entry which is preliminary data.</text>
</comment>
<proteinExistence type="predicted"/>
<feature type="compositionally biased region" description="Basic and acidic residues" evidence="1">
    <location>
        <begin position="70"/>
        <end position="87"/>
    </location>
</feature>
<dbReference type="AlphaFoldDB" id="A0ABD3BQK8"/>
<protein>
    <submittedName>
        <fullName evidence="2">Uncharacterized protein</fullName>
    </submittedName>
</protein>
<dbReference type="Proteomes" id="UP001632038">
    <property type="component" value="Unassembled WGS sequence"/>
</dbReference>
<sequence length="149" mass="16434">MLFGESKFGAVAGEGNRRSLKPELLHILEDFINNAKKLPRRKLEFKTPPRHSPIVGDLDFSIASVTEMSKGSERNENLQLENERANDAVETDSTISLRGADVARYRAWLASQEINVDNNVRGQRNGLPPYIPPLVMGNTVGGNGAQDGY</sequence>
<keyword evidence="3" id="KW-1185">Reference proteome</keyword>
<evidence type="ECO:0000256" key="1">
    <source>
        <dbReference type="SAM" id="MobiDB-lite"/>
    </source>
</evidence>
<accession>A0ABD3BQK8</accession>
<name>A0ABD3BQK8_9LAMI</name>
<organism evidence="2 3">
    <name type="scientific">Castilleja foliolosa</name>
    <dbReference type="NCBI Taxonomy" id="1961234"/>
    <lineage>
        <taxon>Eukaryota</taxon>
        <taxon>Viridiplantae</taxon>
        <taxon>Streptophyta</taxon>
        <taxon>Embryophyta</taxon>
        <taxon>Tracheophyta</taxon>
        <taxon>Spermatophyta</taxon>
        <taxon>Magnoliopsida</taxon>
        <taxon>eudicotyledons</taxon>
        <taxon>Gunneridae</taxon>
        <taxon>Pentapetalae</taxon>
        <taxon>asterids</taxon>
        <taxon>lamiids</taxon>
        <taxon>Lamiales</taxon>
        <taxon>Orobanchaceae</taxon>
        <taxon>Pedicularideae</taxon>
        <taxon>Castillejinae</taxon>
        <taxon>Castilleja</taxon>
    </lineage>
</organism>
<dbReference type="EMBL" id="JAVIJP010000067">
    <property type="protein sequence ID" value="KAL3619542.1"/>
    <property type="molecule type" value="Genomic_DNA"/>
</dbReference>
<gene>
    <name evidence="2" type="ORF">CASFOL_036603</name>
</gene>
<feature type="region of interest" description="Disordered" evidence="1">
    <location>
        <begin position="70"/>
        <end position="90"/>
    </location>
</feature>